<feature type="transmembrane region" description="Helical" evidence="9">
    <location>
        <begin position="426"/>
        <end position="449"/>
    </location>
</feature>
<evidence type="ECO:0000256" key="5">
    <source>
        <dbReference type="ARBA" id="ARBA00022989"/>
    </source>
</evidence>
<keyword evidence="7 11" id="KW-0675">Receptor</keyword>
<dbReference type="GO" id="GO:0005886">
    <property type="term" value="C:plasma membrane"/>
    <property type="evidence" value="ECO:0007669"/>
    <property type="project" value="UniProtKB-SubCell"/>
</dbReference>
<feature type="transmembrane region" description="Helical" evidence="9">
    <location>
        <begin position="233"/>
        <end position="255"/>
    </location>
</feature>
<dbReference type="Pfam" id="PF00060">
    <property type="entry name" value="Lig_chan"/>
    <property type="match status" value="1"/>
</dbReference>
<reference evidence="11" key="1">
    <citation type="journal article" date="2016" name="PLoS ONE">
        <title>Caste-Specific and Sex-Specific Expression of Chemoreceptor Genes in a Termite.</title>
        <authorList>
            <person name="Mitaka Y."/>
            <person name="Kobayashi K."/>
            <person name="Mikheyev A."/>
            <person name="Tin M.M.Y."/>
            <person name="Watanabe Y."/>
            <person name="Matsuura K."/>
        </authorList>
    </citation>
    <scope>NUCLEOTIDE SEQUENCE</scope>
</reference>
<dbReference type="AlphaFoldDB" id="A0A0U5A7M1"/>
<evidence type="ECO:0000256" key="7">
    <source>
        <dbReference type="ARBA" id="ARBA00023170"/>
    </source>
</evidence>
<keyword evidence="8" id="KW-0325">Glycoprotein</keyword>
<feature type="transmembrane region" description="Helical" evidence="9">
    <location>
        <begin position="163"/>
        <end position="182"/>
    </location>
</feature>
<dbReference type="SUPFAM" id="SSF53850">
    <property type="entry name" value="Periplasmic binding protein-like II"/>
    <property type="match status" value="1"/>
</dbReference>
<evidence type="ECO:0000256" key="9">
    <source>
        <dbReference type="SAM" id="Phobius"/>
    </source>
</evidence>
<protein>
    <submittedName>
        <fullName evidence="11">Putative ionotropic receptor</fullName>
    </submittedName>
</protein>
<dbReference type="PANTHER" id="PTHR42643:SF24">
    <property type="entry name" value="IONOTROPIC RECEPTOR 60A"/>
    <property type="match status" value="1"/>
</dbReference>
<evidence type="ECO:0000256" key="4">
    <source>
        <dbReference type="ARBA" id="ARBA00022692"/>
    </source>
</evidence>
<dbReference type="Gene3D" id="3.40.190.10">
    <property type="entry name" value="Periplasmic binding protein-like II"/>
    <property type="match status" value="1"/>
</dbReference>
<comment type="similarity">
    <text evidence="2">Belongs to the glutamate-gated ion channel (TC 1.A.10.1) family.</text>
</comment>
<keyword evidence="4 9" id="KW-0812">Transmembrane</keyword>
<dbReference type="Gene3D" id="1.10.287.70">
    <property type="match status" value="1"/>
</dbReference>
<evidence type="ECO:0000259" key="10">
    <source>
        <dbReference type="Pfam" id="PF00060"/>
    </source>
</evidence>
<keyword evidence="5 9" id="KW-1133">Transmembrane helix</keyword>
<name>A0A0U5A7M1_9NEOP</name>
<accession>A0A0U5A7M1</accession>
<evidence type="ECO:0000256" key="8">
    <source>
        <dbReference type="ARBA" id="ARBA00023180"/>
    </source>
</evidence>
<dbReference type="EMBL" id="FX982935">
    <property type="protein sequence ID" value="BAU20261.1"/>
    <property type="molecule type" value="mRNA"/>
</dbReference>
<dbReference type="InterPro" id="IPR001320">
    <property type="entry name" value="Iontro_rcpt_C"/>
</dbReference>
<evidence type="ECO:0000256" key="3">
    <source>
        <dbReference type="ARBA" id="ARBA00022475"/>
    </source>
</evidence>
<evidence type="ECO:0000256" key="6">
    <source>
        <dbReference type="ARBA" id="ARBA00023136"/>
    </source>
</evidence>
<dbReference type="InterPro" id="IPR052192">
    <property type="entry name" value="Insect_Ionotropic_Sensory_Rcpt"/>
</dbReference>
<dbReference type="GO" id="GO:0015276">
    <property type="term" value="F:ligand-gated monoatomic ion channel activity"/>
    <property type="evidence" value="ECO:0007669"/>
    <property type="project" value="InterPro"/>
</dbReference>
<dbReference type="PANTHER" id="PTHR42643">
    <property type="entry name" value="IONOTROPIC RECEPTOR 20A-RELATED"/>
    <property type="match status" value="1"/>
</dbReference>
<sequence>MAATAAMVGTLLMHICTNYEAIMKGTEPGGEHIGCDLATPKLLYKETFTIGALNENPLSYMDNGVPSGIVFDFVNILKDKYGFNYTVKMPKENIMGDADTGIVSMVHRREVDMAAAFLPVFHEMDNLVNWSTSLDESNWVVMMKRPLESATGSGLLAPFDSTVWVLILVSLIAIGPTIYIIVFIRAKLCKDDEVLTTIVPLDNCIWFVYGALMKQGSTIMPMADSTRLLFATWWIFITILTSFYTANLTAFLTLSRFTLPIEGPRDIAKTKAGWIAHKGSALEYLVQNDKDYEYLNRTVRDSRGRFLDMKDLEMFTLVKNKKLSLLRERRSVEYWMFRDYMDKTEKNVPENERCTYVVTPKSFMVHGIAFAYPKDSKLAKLFDPLFQSLVETGIVKHLLKQGMPPTEICPLNLRSTERQLRNGDLFTTYMVVVIGFISAIVAFVGEVFYTTLKRCTIGSKIEIPADTDWTGRLGYKKSDMFPPPYSVLMKEQYGLGKHQNINGRDYLVINSDSGDQQLIPVRAPSAFLFQYSA</sequence>
<dbReference type="GO" id="GO:0050906">
    <property type="term" value="P:detection of stimulus involved in sensory perception"/>
    <property type="evidence" value="ECO:0007669"/>
    <property type="project" value="UniProtKB-ARBA"/>
</dbReference>
<comment type="subcellular location">
    <subcellularLocation>
        <location evidence="1">Cell membrane</location>
        <topology evidence="1">Multi-pass membrane protein</topology>
    </subcellularLocation>
</comment>
<feature type="domain" description="Ionotropic glutamate receptor C-terminal" evidence="10">
    <location>
        <begin position="161"/>
        <end position="435"/>
    </location>
</feature>
<evidence type="ECO:0000256" key="1">
    <source>
        <dbReference type="ARBA" id="ARBA00004651"/>
    </source>
</evidence>
<evidence type="ECO:0000313" key="11">
    <source>
        <dbReference type="EMBL" id="BAU20261.1"/>
    </source>
</evidence>
<gene>
    <name evidence="11" type="primary">RsIR5</name>
</gene>
<evidence type="ECO:0000256" key="2">
    <source>
        <dbReference type="ARBA" id="ARBA00008685"/>
    </source>
</evidence>
<proteinExistence type="evidence at transcript level"/>
<organism evidence="11">
    <name type="scientific">Reticulitermes speratus</name>
    <dbReference type="NCBI Taxonomy" id="60591"/>
    <lineage>
        <taxon>Eukaryota</taxon>
        <taxon>Metazoa</taxon>
        <taxon>Ecdysozoa</taxon>
        <taxon>Arthropoda</taxon>
        <taxon>Hexapoda</taxon>
        <taxon>Insecta</taxon>
        <taxon>Pterygota</taxon>
        <taxon>Neoptera</taxon>
        <taxon>Polyneoptera</taxon>
        <taxon>Dictyoptera</taxon>
        <taxon>Blattodea</taxon>
        <taxon>Blattoidea</taxon>
        <taxon>Termitoidae</taxon>
        <taxon>Rhinotermitidae</taxon>
        <taxon>Reticulitermes</taxon>
        <taxon>Frontotermes</taxon>
    </lineage>
</organism>
<keyword evidence="6 9" id="KW-0472">Membrane</keyword>
<keyword evidence="3" id="KW-1003">Cell membrane</keyword>